<keyword evidence="1 9" id="KW-0540">Nuclease</keyword>
<evidence type="ECO:0000313" key="12">
    <source>
        <dbReference type="Proteomes" id="UP000011728"/>
    </source>
</evidence>
<evidence type="ECO:0000313" key="11">
    <source>
        <dbReference type="EMBL" id="AGF58564.1"/>
    </source>
</evidence>
<dbReference type="Gene3D" id="3.90.320.10">
    <property type="match status" value="1"/>
</dbReference>
<dbReference type="GO" id="GO:0004527">
    <property type="term" value="F:exonuclease activity"/>
    <property type="evidence" value="ECO:0007669"/>
    <property type="project" value="UniProtKB-KW"/>
</dbReference>
<keyword evidence="3 9" id="KW-0378">Hydrolase</keyword>
<evidence type="ECO:0000256" key="5">
    <source>
        <dbReference type="ARBA" id="ARBA00023004"/>
    </source>
</evidence>
<evidence type="ECO:0000256" key="1">
    <source>
        <dbReference type="ARBA" id="ARBA00022722"/>
    </source>
</evidence>
<keyword evidence="5 9" id="KW-0408">Iron</keyword>
<dbReference type="PATRIC" id="fig|931276.5.peg.4853"/>
<dbReference type="EC" id="3.1.12.1" evidence="9"/>
<dbReference type="Pfam" id="PF01930">
    <property type="entry name" value="Cas_Cas4"/>
    <property type="match status" value="1"/>
</dbReference>
<gene>
    <name evidence="11" type="primary">cas4</name>
    <name evidence="11" type="ORF">Cspa_c48110</name>
</gene>
<comment type="function">
    <text evidence="9">CRISPR (clustered regularly interspaced short palindromic repeat) is an adaptive immune system that provides protection against mobile genetic elements (viruses, transposable elements and conjugative plasmids). CRISPR clusters contain sequences complementary to antecedent mobile elements and target invading nucleic acids. CRISPR clusters are transcribed and processed into CRISPR RNA (crRNA).</text>
</comment>
<reference evidence="11 12" key="1">
    <citation type="submission" date="2013-02" db="EMBL/GenBank/DDBJ databases">
        <title>Genome sequence of Clostridium saccharoperbutylacetonicum N1-4(HMT).</title>
        <authorList>
            <person name="Poehlein A."/>
            <person name="Daniel R."/>
        </authorList>
    </citation>
    <scope>NUCLEOTIDE SEQUENCE [LARGE SCALE GENOMIC DNA]</scope>
    <source>
        <strain evidence="12">N1-4(HMT)</strain>
    </source>
</reference>
<dbReference type="KEGG" id="csr:Cspa_c48110"/>
<keyword evidence="6 9" id="KW-0411">Iron-sulfur</keyword>
<dbReference type="PANTHER" id="PTHR37168">
    <property type="entry name" value="CRISPR-ASSOCIATED EXONUCLEASE CAS4"/>
    <property type="match status" value="1"/>
</dbReference>
<evidence type="ECO:0000256" key="4">
    <source>
        <dbReference type="ARBA" id="ARBA00022839"/>
    </source>
</evidence>
<dbReference type="EMBL" id="CP004121">
    <property type="protein sequence ID" value="AGF58564.1"/>
    <property type="molecule type" value="Genomic_DNA"/>
</dbReference>
<evidence type="ECO:0000256" key="3">
    <source>
        <dbReference type="ARBA" id="ARBA00022801"/>
    </source>
</evidence>
<evidence type="ECO:0000256" key="2">
    <source>
        <dbReference type="ARBA" id="ARBA00022723"/>
    </source>
</evidence>
<dbReference type="HOGENOM" id="CLU_133784_0_0_9"/>
<dbReference type="PANTHER" id="PTHR37168:SF1">
    <property type="entry name" value="CRISPR-ASSOCIATED EXONUCLEASE CAS4"/>
    <property type="match status" value="1"/>
</dbReference>
<sequence length="172" mass="20472">MNIDFENLKVSGLKVDYYFICKRKLWLFDKGISMESANDRVMQGTVVHKESYKKAKTKELLIDNLIRLDIIDDNYVREVKITSRMRHADEMQLLYYLYYLKRLGIERKGTLNYVKEKKVEEVILTKENEALVEEALIGISELLQEKYPPKVEAYPHCSKCAYYEYCFVKEEE</sequence>
<accession>M1MKV1</accession>
<keyword evidence="12" id="KW-1185">Reference proteome</keyword>
<dbReference type="OrthoDB" id="9794720at2"/>
<dbReference type="NCBIfam" id="TIGR00372">
    <property type="entry name" value="cas4"/>
    <property type="match status" value="1"/>
</dbReference>
<keyword evidence="7 9" id="KW-0051">Antiviral defense</keyword>
<keyword evidence="4 9" id="KW-0269">Exonuclease</keyword>
<dbReference type="GO" id="GO:0051607">
    <property type="term" value="P:defense response to virus"/>
    <property type="evidence" value="ECO:0007669"/>
    <property type="project" value="UniProtKB-KW"/>
</dbReference>
<dbReference type="AlphaFoldDB" id="M1MKV1"/>
<protein>
    <recommendedName>
        <fullName evidence="9">CRISPR-associated exonuclease Cas4</fullName>
        <ecNumber evidence="9">3.1.12.1</ecNumber>
    </recommendedName>
</protein>
<comment type="cofactor">
    <cofactor evidence="9">
        <name>iron-sulfur cluster</name>
        <dbReference type="ChEBI" id="CHEBI:30408"/>
    </cofactor>
</comment>
<dbReference type="eggNOG" id="COG1468">
    <property type="taxonomic scope" value="Bacteria"/>
</dbReference>
<dbReference type="InterPro" id="IPR011604">
    <property type="entry name" value="PDDEXK-like_dom_sf"/>
</dbReference>
<dbReference type="GO" id="GO:0051536">
    <property type="term" value="F:iron-sulfur cluster binding"/>
    <property type="evidence" value="ECO:0007669"/>
    <property type="project" value="UniProtKB-KW"/>
</dbReference>
<dbReference type="InterPro" id="IPR013343">
    <property type="entry name" value="CRISPR-assoc_prot_Cas4"/>
</dbReference>
<dbReference type="Proteomes" id="UP000011728">
    <property type="component" value="Chromosome"/>
</dbReference>
<evidence type="ECO:0000256" key="7">
    <source>
        <dbReference type="ARBA" id="ARBA00023118"/>
    </source>
</evidence>
<evidence type="ECO:0000256" key="6">
    <source>
        <dbReference type="ARBA" id="ARBA00023014"/>
    </source>
</evidence>
<dbReference type="GO" id="GO:0046872">
    <property type="term" value="F:metal ion binding"/>
    <property type="evidence" value="ECO:0007669"/>
    <property type="project" value="UniProtKB-KW"/>
</dbReference>
<comment type="cofactor">
    <cofactor evidence="9">
        <name>Mg(2+)</name>
        <dbReference type="ChEBI" id="CHEBI:18420"/>
    </cofactor>
    <cofactor evidence="9">
        <name>Mn(2+)</name>
        <dbReference type="ChEBI" id="CHEBI:29035"/>
    </cofactor>
    <text evidence="9">Mg(2+) or Mn(2+) required for ssDNA cleavage activity.</text>
</comment>
<evidence type="ECO:0000259" key="10">
    <source>
        <dbReference type="Pfam" id="PF01930"/>
    </source>
</evidence>
<organism evidence="11 12">
    <name type="scientific">Clostridium saccharoperbutylacetonicum N1-4(HMT)</name>
    <dbReference type="NCBI Taxonomy" id="931276"/>
    <lineage>
        <taxon>Bacteria</taxon>
        <taxon>Bacillati</taxon>
        <taxon>Bacillota</taxon>
        <taxon>Clostridia</taxon>
        <taxon>Eubacteriales</taxon>
        <taxon>Clostridiaceae</taxon>
        <taxon>Clostridium</taxon>
    </lineage>
</organism>
<name>M1MKV1_9CLOT</name>
<evidence type="ECO:0000256" key="8">
    <source>
        <dbReference type="ARBA" id="ARBA00023211"/>
    </source>
</evidence>
<dbReference type="InterPro" id="IPR022765">
    <property type="entry name" value="Dna2/Cas4_DUF83"/>
</dbReference>
<comment type="similarity">
    <text evidence="9">Belongs to the CRISPR-associated exonuclease Cas4 family.</text>
</comment>
<feature type="domain" description="DUF83" evidence="10">
    <location>
        <begin position="12"/>
        <end position="167"/>
    </location>
</feature>
<dbReference type="RefSeq" id="WP_015394873.1">
    <property type="nucleotide sequence ID" value="NC_020291.1"/>
</dbReference>
<keyword evidence="2 9" id="KW-0479">Metal-binding</keyword>
<proteinExistence type="inferred from homology"/>
<evidence type="ECO:0000256" key="9">
    <source>
        <dbReference type="RuleBase" id="RU365022"/>
    </source>
</evidence>
<keyword evidence="8 9" id="KW-0464">Manganese</keyword>